<comment type="caution">
    <text evidence="3">The sequence shown here is derived from an EMBL/GenBank/DDBJ whole genome shotgun (WGS) entry which is preliminary data.</text>
</comment>
<keyword evidence="4" id="KW-1185">Reference proteome</keyword>
<dbReference type="PANTHER" id="PTHR47228">
    <property type="entry name" value="SPERMATOGENESIS-ASSOCIATED PROTEIN 16"/>
    <property type="match status" value="1"/>
</dbReference>
<dbReference type="OrthoDB" id="9930656at2759"/>
<dbReference type="GO" id="GO:0005794">
    <property type="term" value="C:Golgi apparatus"/>
    <property type="evidence" value="ECO:0007669"/>
    <property type="project" value="InterPro"/>
</dbReference>
<gene>
    <name evidence="3" type="primary">Spata16</name>
    <name evidence="3" type="ORF">UPUEPO_R05547</name>
</gene>
<dbReference type="Pfam" id="PF15015">
    <property type="entry name" value="NYD-SP12_N"/>
    <property type="match status" value="1"/>
</dbReference>
<feature type="non-terminal residue" evidence="3">
    <location>
        <position position="1"/>
    </location>
</feature>
<dbReference type="Proteomes" id="UP000544127">
    <property type="component" value="Unassembled WGS sequence"/>
</dbReference>
<dbReference type="PANTHER" id="PTHR47228:SF1">
    <property type="entry name" value="SPERMATOGENESIS-ASSOCIATED PROTEIN 16"/>
    <property type="match status" value="1"/>
</dbReference>
<proteinExistence type="predicted"/>
<evidence type="ECO:0000313" key="3">
    <source>
        <dbReference type="EMBL" id="NWU92247.1"/>
    </source>
</evidence>
<accession>A0A7K6ARP0</accession>
<dbReference type="InterPro" id="IPR029161">
    <property type="entry name" value="SPATA16"/>
</dbReference>
<dbReference type="AlphaFoldDB" id="A0A7K6ARP0"/>
<dbReference type="SMART" id="SM00028">
    <property type="entry name" value="TPR"/>
    <property type="match status" value="2"/>
</dbReference>
<feature type="non-terminal residue" evidence="3">
    <location>
        <position position="480"/>
    </location>
</feature>
<feature type="region of interest" description="Disordered" evidence="2">
    <location>
        <begin position="99"/>
        <end position="118"/>
    </location>
</feature>
<evidence type="ECO:0000256" key="2">
    <source>
        <dbReference type="SAM" id="MobiDB-lite"/>
    </source>
</evidence>
<feature type="compositionally biased region" description="Basic and acidic residues" evidence="2">
    <location>
        <begin position="14"/>
        <end position="50"/>
    </location>
</feature>
<evidence type="ECO:0000256" key="1">
    <source>
        <dbReference type="PROSITE-ProRule" id="PRU00339"/>
    </source>
</evidence>
<name>A0A7K6ARP0_UPUEP</name>
<protein>
    <submittedName>
        <fullName evidence="3">SPT16 protein</fullName>
    </submittedName>
</protein>
<sequence length="480" mass="54414">KVKKYLGHGGGENTEEKMKMAQNKKEKQINNDEGKAGCKRKLEKDEEPVVNKAAKRDNLLTCSPQDPALPLSPEDIERKLVYFNKEAMSLEFVEPVASTSSHSAHRGSQKAQSQHSPTGLALPHIDTKLCATLQEGNACYKHKNYEEALEKFEEALQLCSEGAAIDNAYESSPDDITSIASFIEAKLTICYLKLEKPDDALNHAHRSIILNPAYFRNHLRQAATFRCLERYSEAARSAMIAHYIYWLTGGTEENTSELIKQYWQAMIEEAITSHESFSVMYTPFAAEVNPDKIKSVFAKMHPDYPEYIYTDPRGLHVLPQSDNWPSLNPQQYSLTLGFRSSYIGKTMEMLSKTALPIFSERRTPYCPPTKEEAEQYWDTTGKKIVPIIDFISSTKLTDYQCPCSRAIEKLHYASLLGHLQRVEEQSQVLNQAMAELATIPYLQDLSKQQAELLQLLMADAMDTLEGRLEEGRVWNQIQTV</sequence>
<feature type="repeat" description="TPR" evidence="1">
    <location>
        <begin position="129"/>
        <end position="162"/>
    </location>
</feature>
<dbReference type="InterPro" id="IPR011990">
    <property type="entry name" value="TPR-like_helical_dom_sf"/>
</dbReference>
<dbReference type="SUPFAM" id="SSF48452">
    <property type="entry name" value="TPR-like"/>
    <property type="match status" value="1"/>
</dbReference>
<keyword evidence="1" id="KW-0802">TPR repeat</keyword>
<evidence type="ECO:0000313" key="4">
    <source>
        <dbReference type="Proteomes" id="UP000544127"/>
    </source>
</evidence>
<organism evidence="3 4">
    <name type="scientific">Upupa epops</name>
    <name type="common">Eurasian hoopoe</name>
    <dbReference type="NCBI Taxonomy" id="57439"/>
    <lineage>
        <taxon>Eukaryota</taxon>
        <taxon>Metazoa</taxon>
        <taxon>Chordata</taxon>
        <taxon>Craniata</taxon>
        <taxon>Vertebrata</taxon>
        <taxon>Euteleostomi</taxon>
        <taxon>Archelosauria</taxon>
        <taxon>Archosauria</taxon>
        <taxon>Dinosauria</taxon>
        <taxon>Saurischia</taxon>
        <taxon>Theropoda</taxon>
        <taxon>Coelurosauria</taxon>
        <taxon>Aves</taxon>
        <taxon>Neognathae</taxon>
        <taxon>Neoaves</taxon>
        <taxon>Telluraves</taxon>
        <taxon>Coraciimorphae</taxon>
        <taxon>Bucerotiformes</taxon>
        <taxon>Upupidae</taxon>
        <taxon>Upupa</taxon>
    </lineage>
</organism>
<feature type="region of interest" description="Disordered" evidence="2">
    <location>
        <begin position="1"/>
        <end position="50"/>
    </location>
</feature>
<dbReference type="Gene3D" id="1.25.40.10">
    <property type="entry name" value="Tetratricopeptide repeat domain"/>
    <property type="match status" value="1"/>
</dbReference>
<reference evidence="3 4" key="1">
    <citation type="submission" date="2019-09" db="EMBL/GenBank/DDBJ databases">
        <title>Bird 10,000 Genomes (B10K) Project - Family phase.</title>
        <authorList>
            <person name="Zhang G."/>
        </authorList>
    </citation>
    <scope>NUCLEOTIDE SEQUENCE [LARGE SCALE GENOMIC DNA]</scope>
    <source>
        <strain evidence="3">B10K-DU-012-37</strain>
    </source>
</reference>
<dbReference type="InterPro" id="IPR019734">
    <property type="entry name" value="TPR_rpt"/>
</dbReference>
<dbReference type="PROSITE" id="PS50005">
    <property type="entry name" value="TPR"/>
    <property type="match status" value="1"/>
</dbReference>
<dbReference type="EMBL" id="VZRI01004063">
    <property type="protein sequence ID" value="NWU92247.1"/>
    <property type="molecule type" value="Genomic_DNA"/>
</dbReference>
<dbReference type="GO" id="GO:0007283">
    <property type="term" value="P:spermatogenesis"/>
    <property type="evidence" value="ECO:0007669"/>
    <property type="project" value="InterPro"/>
</dbReference>